<name>X1UWQ4_9ZZZZ</name>
<keyword evidence="3" id="KW-0560">Oxidoreductase</keyword>
<gene>
    <name evidence="4" type="ORF">S12H4_51985</name>
</gene>
<reference evidence="4" key="1">
    <citation type="journal article" date="2014" name="Front. Microbiol.">
        <title>High frequency of phylogenetically diverse reductive dehalogenase-homologous genes in deep subseafloor sedimentary metagenomes.</title>
        <authorList>
            <person name="Kawai M."/>
            <person name="Futagami T."/>
            <person name="Toyoda A."/>
            <person name="Takaki Y."/>
            <person name="Nishi S."/>
            <person name="Hori S."/>
            <person name="Arai W."/>
            <person name="Tsubouchi T."/>
            <person name="Morono Y."/>
            <person name="Uchiyama I."/>
            <person name="Ito T."/>
            <person name="Fujiyama A."/>
            <person name="Inagaki F."/>
            <person name="Takami H."/>
        </authorList>
    </citation>
    <scope>NUCLEOTIDE SEQUENCE</scope>
    <source>
        <strain evidence="4">Expedition CK06-06</strain>
    </source>
</reference>
<dbReference type="GO" id="GO:0018580">
    <property type="term" value="F:nitronate monooxygenase activity"/>
    <property type="evidence" value="ECO:0007669"/>
    <property type="project" value="InterPro"/>
</dbReference>
<dbReference type="InterPro" id="IPR004136">
    <property type="entry name" value="NMO"/>
</dbReference>
<comment type="caution">
    <text evidence="4">The sequence shown here is derived from an EMBL/GenBank/DDBJ whole genome shotgun (WGS) entry which is preliminary data.</text>
</comment>
<evidence type="ECO:0000256" key="1">
    <source>
        <dbReference type="ARBA" id="ARBA00022630"/>
    </source>
</evidence>
<dbReference type="InterPro" id="IPR013785">
    <property type="entry name" value="Aldolase_TIM"/>
</dbReference>
<evidence type="ECO:0000313" key="4">
    <source>
        <dbReference type="EMBL" id="GAJ04331.1"/>
    </source>
</evidence>
<proteinExistence type="predicted"/>
<feature type="non-terminal residue" evidence="4">
    <location>
        <position position="1"/>
    </location>
</feature>
<sequence length="213" mass="22917">TEMFGIEYPIIQGAMQWLSRAELVAAVSNAGGLGTISALTFPTVKELRGEIRKTKSMTDQPFAVNITLLPTVRPVNYEEYITTALEAGVNIIETSGRSPEPYMKLLKDARVKIMHKVTTVRHAKTAERLGVDLVTIVGFEGAGHPGMDDVGSLVLIPKAVDEVRVPVIAGGGIGDARGFMAALALGAEGVLMGTRFMLSQECNLPPKIRQHFT</sequence>
<evidence type="ECO:0000256" key="2">
    <source>
        <dbReference type="ARBA" id="ARBA00022643"/>
    </source>
</evidence>
<dbReference type="PANTHER" id="PTHR32332:SF20">
    <property type="entry name" value="2-NITROPROPANE DIOXYGENASE-LIKE PROTEIN"/>
    <property type="match status" value="1"/>
</dbReference>
<dbReference type="PANTHER" id="PTHR32332">
    <property type="entry name" value="2-NITROPROPANE DIOXYGENASE"/>
    <property type="match status" value="1"/>
</dbReference>
<dbReference type="SUPFAM" id="SSF51412">
    <property type="entry name" value="Inosine monophosphate dehydrogenase (IMPDH)"/>
    <property type="match status" value="1"/>
</dbReference>
<accession>X1UWQ4</accession>
<dbReference type="AlphaFoldDB" id="X1UWQ4"/>
<dbReference type="CDD" id="cd04730">
    <property type="entry name" value="NPD_like"/>
    <property type="match status" value="1"/>
</dbReference>
<dbReference type="EMBL" id="BARW01032927">
    <property type="protein sequence ID" value="GAJ04331.1"/>
    <property type="molecule type" value="Genomic_DNA"/>
</dbReference>
<keyword evidence="1" id="KW-0285">Flavoprotein</keyword>
<organism evidence="4">
    <name type="scientific">marine sediment metagenome</name>
    <dbReference type="NCBI Taxonomy" id="412755"/>
    <lineage>
        <taxon>unclassified sequences</taxon>
        <taxon>metagenomes</taxon>
        <taxon>ecological metagenomes</taxon>
    </lineage>
</organism>
<protein>
    <submittedName>
        <fullName evidence="4">Uncharacterized protein</fullName>
    </submittedName>
</protein>
<evidence type="ECO:0000256" key="3">
    <source>
        <dbReference type="ARBA" id="ARBA00023002"/>
    </source>
</evidence>
<dbReference type="Gene3D" id="3.20.20.70">
    <property type="entry name" value="Aldolase class I"/>
    <property type="match status" value="1"/>
</dbReference>
<dbReference type="Pfam" id="PF03060">
    <property type="entry name" value="NMO"/>
    <property type="match status" value="1"/>
</dbReference>
<keyword evidence="2" id="KW-0288">FMN</keyword>